<name>X1K7F2_9ZZZZ</name>
<sequence length="140" mass="15588">EGEKYWIEVKDANWIGEKGKRIPAKSITISDGNVFTSLSFSESEFVDGANFTRDSYKALNNIAKVRFQTAIFELKDLVEPTITMIEKLTAPEPDVFSGMSFEEIQTAADRLLSSNGYIDPDSNLGKVVMLIANLAARMKE</sequence>
<accession>X1K7F2</accession>
<evidence type="ECO:0000313" key="1">
    <source>
        <dbReference type="EMBL" id="GAH89555.1"/>
    </source>
</evidence>
<feature type="non-terminal residue" evidence="1">
    <location>
        <position position="1"/>
    </location>
</feature>
<dbReference type="EMBL" id="BARU01036412">
    <property type="protein sequence ID" value="GAH89555.1"/>
    <property type="molecule type" value="Genomic_DNA"/>
</dbReference>
<dbReference type="AlphaFoldDB" id="X1K7F2"/>
<reference evidence="1" key="1">
    <citation type="journal article" date="2014" name="Front. Microbiol.">
        <title>High frequency of phylogenetically diverse reductive dehalogenase-homologous genes in deep subseafloor sedimentary metagenomes.</title>
        <authorList>
            <person name="Kawai M."/>
            <person name="Futagami T."/>
            <person name="Toyoda A."/>
            <person name="Takaki Y."/>
            <person name="Nishi S."/>
            <person name="Hori S."/>
            <person name="Arai W."/>
            <person name="Tsubouchi T."/>
            <person name="Morono Y."/>
            <person name="Uchiyama I."/>
            <person name="Ito T."/>
            <person name="Fujiyama A."/>
            <person name="Inagaki F."/>
            <person name="Takami H."/>
        </authorList>
    </citation>
    <scope>NUCLEOTIDE SEQUENCE</scope>
    <source>
        <strain evidence="1">Expedition CK06-06</strain>
    </source>
</reference>
<protein>
    <submittedName>
        <fullName evidence="1">Uncharacterized protein</fullName>
    </submittedName>
</protein>
<proteinExistence type="predicted"/>
<organism evidence="1">
    <name type="scientific">marine sediment metagenome</name>
    <dbReference type="NCBI Taxonomy" id="412755"/>
    <lineage>
        <taxon>unclassified sequences</taxon>
        <taxon>metagenomes</taxon>
        <taxon>ecological metagenomes</taxon>
    </lineage>
</organism>
<comment type="caution">
    <text evidence="1">The sequence shown here is derived from an EMBL/GenBank/DDBJ whole genome shotgun (WGS) entry which is preliminary data.</text>
</comment>
<gene>
    <name evidence="1" type="ORF">S03H2_56857</name>
</gene>